<evidence type="ECO:0000256" key="1">
    <source>
        <dbReference type="ARBA" id="ARBA00001933"/>
    </source>
</evidence>
<dbReference type="PANTHER" id="PTHR11601">
    <property type="entry name" value="CYSTEINE DESULFURYLASE FAMILY MEMBER"/>
    <property type="match status" value="1"/>
</dbReference>
<evidence type="ECO:0000256" key="8">
    <source>
        <dbReference type="ARBA" id="ARBA00023014"/>
    </source>
</evidence>
<gene>
    <name evidence="12" type="ORF">IAB37_05470</name>
</gene>
<evidence type="ECO:0000256" key="9">
    <source>
        <dbReference type="ARBA" id="ARBA00050776"/>
    </source>
</evidence>
<comment type="similarity">
    <text evidence="2">Belongs to the class-V pyridoxal-phosphate-dependent aminotransferase family. NifS/IscS subfamily.</text>
</comment>
<evidence type="ECO:0000256" key="5">
    <source>
        <dbReference type="ARBA" id="ARBA00022723"/>
    </source>
</evidence>
<accession>A0A9D1DXZ3</accession>
<dbReference type="EMBL" id="DVHA01000174">
    <property type="protein sequence ID" value="HIR61008.1"/>
    <property type="molecule type" value="Genomic_DNA"/>
</dbReference>
<dbReference type="InterPro" id="IPR020578">
    <property type="entry name" value="Aminotrans_V_PyrdxlP_BS"/>
</dbReference>
<dbReference type="InterPro" id="IPR015421">
    <property type="entry name" value="PyrdxlP-dep_Trfase_major"/>
</dbReference>
<dbReference type="PROSITE" id="PS00595">
    <property type="entry name" value="AA_TRANSFER_CLASS_5"/>
    <property type="match status" value="1"/>
</dbReference>
<dbReference type="InterPro" id="IPR016454">
    <property type="entry name" value="Cysteine_dSase"/>
</dbReference>
<reference evidence="12" key="1">
    <citation type="submission" date="2020-10" db="EMBL/GenBank/DDBJ databases">
        <authorList>
            <person name="Gilroy R."/>
        </authorList>
    </citation>
    <scope>NUCLEOTIDE SEQUENCE</scope>
    <source>
        <strain evidence="12">CHK189-12415</strain>
    </source>
</reference>
<keyword evidence="4" id="KW-0808">Transferase</keyword>
<dbReference type="GO" id="GO:0031071">
    <property type="term" value="F:cysteine desulfurase activity"/>
    <property type="evidence" value="ECO:0007669"/>
    <property type="project" value="UniProtKB-EC"/>
</dbReference>
<organism evidence="12 13">
    <name type="scientific">Candidatus Faecivivens stercoravium</name>
    <dbReference type="NCBI Taxonomy" id="2840803"/>
    <lineage>
        <taxon>Bacteria</taxon>
        <taxon>Bacillati</taxon>
        <taxon>Bacillota</taxon>
        <taxon>Clostridia</taxon>
        <taxon>Eubacteriales</taxon>
        <taxon>Oscillospiraceae</taxon>
        <taxon>Oscillospiraceae incertae sedis</taxon>
        <taxon>Candidatus Faecivivens</taxon>
    </lineage>
</organism>
<evidence type="ECO:0000256" key="6">
    <source>
        <dbReference type="ARBA" id="ARBA00022898"/>
    </source>
</evidence>
<keyword evidence="5" id="KW-0479">Metal-binding</keyword>
<dbReference type="PIRSF" id="PIRSF005572">
    <property type="entry name" value="NifS"/>
    <property type="match status" value="1"/>
</dbReference>
<dbReference type="InterPro" id="IPR000192">
    <property type="entry name" value="Aminotrans_V_dom"/>
</dbReference>
<evidence type="ECO:0000259" key="11">
    <source>
        <dbReference type="Pfam" id="PF00266"/>
    </source>
</evidence>
<dbReference type="InterPro" id="IPR015422">
    <property type="entry name" value="PyrdxlP-dep_Trfase_small"/>
</dbReference>
<comment type="caution">
    <text evidence="12">The sequence shown here is derived from an EMBL/GenBank/DDBJ whole genome shotgun (WGS) entry which is preliminary data.</text>
</comment>
<keyword evidence="6" id="KW-0663">Pyridoxal phosphate</keyword>
<evidence type="ECO:0000256" key="10">
    <source>
        <dbReference type="RuleBase" id="RU004504"/>
    </source>
</evidence>
<evidence type="ECO:0000256" key="7">
    <source>
        <dbReference type="ARBA" id="ARBA00023004"/>
    </source>
</evidence>
<dbReference type="GO" id="GO:0051536">
    <property type="term" value="F:iron-sulfur cluster binding"/>
    <property type="evidence" value="ECO:0007669"/>
    <property type="project" value="UniProtKB-KW"/>
</dbReference>
<evidence type="ECO:0000313" key="12">
    <source>
        <dbReference type="EMBL" id="HIR61008.1"/>
    </source>
</evidence>
<dbReference type="AlphaFoldDB" id="A0A9D1DXZ3"/>
<evidence type="ECO:0000256" key="4">
    <source>
        <dbReference type="ARBA" id="ARBA00022679"/>
    </source>
</evidence>
<keyword evidence="8" id="KW-0411">Iron-sulfur</keyword>
<evidence type="ECO:0000256" key="3">
    <source>
        <dbReference type="ARBA" id="ARBA00012239"/>
    </source>
</evidence>
<protein>
    <recommendedName>
        <fullName evidence="3">cysteine desulfurase</fullName>
        <ecNumber evidence="3">2.8.1.7</ecNumber>
    </recommendedName>
</protein>
<dbReference type="Gene3D" id="3.90.1150.10">
    <property type="entry name" value="Aspartate Aminotransferase, domain 1"/>
    <property type="match status" value="1"/>
</dbReference>
<dbReference type="EC" id="2.8.1.7" evidence="3"/>
<feature type="domain" description="Aminotransferase class V" evidence="11">
    <location>
        <begin position="3"/>
        <end position="363"/>
    </location>
</feature>
<sequence>MEIYLDNCATTKVCPEAVEAAMKAMAEDYGNPSSLHRMGLRAERLLTGTRKAAAALLGCDYGCIYLTGGATDSNNIAIQGAVRARARMGKTVVTTTVEHPSVAETVTALEKGGYTVKRVAPRPDGQFAPEDFLEAVDGDTVLLSMMMVNNELGTILPYEKVVPALKKRFPDLIVHIDGVQGFTKLPFLPEKLGVDLFSFSGHKLYAPKGVGGLYIRKGLRVLPVEYGGGQEKAIRPGTEAVPAIAGMGAALQMVKEHRAAIMQNYRERNGQLRLLLKDIPGAVINSPENGCPHILNFSFPGIPSEVMLHALEERGVYVSSGSACSKGALSGVLKAFHLPDERVRSALRVSFSRETTAEEIDAFAEALREVTGHLSAVVNG</sequence>
<dbReference type="PANTHER" id="PTHR11601:SF34">
    <property type="entry name" value="CYSTEINE DESULFURASE"/>
    <property type="match status" value="1"/>
</dbReference>
<dbReference type="Proteomes" id="UP000824241">
    <property type="component" value="Unassembled WGS sequence"/>
</dbReference>
<comment type="catalytic activity">
    <reaction evidence="9">
        <text>(sulfur carrier)-H + L-cysteine = (sulfur carrier)-SH + L-alanine</text>
        <dbReference type="Rhea" id="RHEA:43892"/>
        <dbReference type="Rhea" id="RHEA-COMP:14737"/>
        <dbReference type="Rhea" id="RHEA-COMP:14739"/>
        <dbReference type="ChEBI" id="CHEBI:29917"/>
        <dbReference type="ChEBI" id="CHEBI:35235"/>
        <dbReference type="ChEBI" id="CHEBI:57972"/>
        <dbReference type="ChEBI" id="CHEBI:64428"/>
        <dbReference type="EC" id="2.8.1.7"/>
    </reaction>
</comment>
<evidence type="ECO:0000313" key="13">
    <source>
        <dbReference type="Proteomes" id="UP000824241"/>
    </source>
</evidence>
<dbReference type="Pfam" id="PF00266">
    <property type="entry name" value="Aminotran_5"/>
    <property type="match status" value="1"/>
</dbReference>
<dbReference type="InterPro" id="IPR015424">
    <property type="entry name" value="PyrdxlP-dep_Trfase"/>
</dbReference>
<reference evidence="12" key="2">
    <citation type="journal article" date="2021" name="PeerJ">
        <title>Extensive microbial diversity within the chicken gut microbiome revealed by metagenomics and culture.</title>
        <authorList>
            <person name="Gilroy R."/>
            <person name="Ravi A."/>
            <person name="Getino M."/>
            <person name="Pursley I."/>
            <person name="Horton D.L."/>
            <person name="Alikhan N.F."/>
            <person name="Baker D."/>
            <person name="Gharbi K."/>
            <person name="Hall N."/>
            <person name="Watson M."/>
            <person name="Adriaenssens E.M."/>
            <person name="Foster-Nyarko E."/>
            <person name="Jarju S."/>
            <person name="Secka A."/>
            <person name="Antonio M."/>
            <person name="Oren A."/>
            <person name="Chaudhuri R.R."/>
            <person name="La Ragione R."/>
            <person name="Hildebrand F."/>
            <person name="Pallen M.J."/>
        </authorList>
    </citation>
    <scope>NUCLEOTIDE SEQUENCE</scope>
    <source>
        <strain evidence="12">CHK189-12415</strain>
    </source>
</reference>
<dbReference type="SUPFAM" id="SSF53383">
    <property type="entry name" value="PLP-dependent transferases"/>
    <property type="match status" value="1"/>
</dbReference>
<comment type="cofactor">
    <cofactor evidence="1 10">
        <name>pyridoxal 5'-phosphate</name>
        <dbReference type="ChEBI" id="CHEBI:597326"/>
    </cofactor>
</comment>
<name>A0A9D1DXZ3_9FIRM</name>
<evidence type="ECO:0000256" key="2">
    <source>
        <dbReference type="ARBA" id="ARBA00006490"/>
    </source>
</evidence>
<dbReference type="Gene3D" id="3.40.640.10">
    <property type="entry name" value="Type I PLP-dependent aspartate aminotransferase-like (Major domain)"/>
    <property type="match status" value="1"/>
</dbReference>
<keyword evidence="7" id="KW-0408">Iron</keyword>
<dbReference type="GO" id="GO:0046872">
    <property type="term" value="F:metal ion binding"/>
    <property type="evidence" value="ECO:0007669"/>
    <property type="project" value="UniProtKB-KW"/>
</dbReference>
<proteinExistence type="inferred from homology"/>